<keyword evidence="2" id="KW-0812">Transmembrane</keyword>
<comment type="caution">
    <text evidence="3">The sequence shown here is derived from an EMBL/GenBank/DDBJ whole genome shotgun (WGS) entry which is preliminary data.</text>
</comment>
<sequence length="375" mass="41515">MPPKQTPKARLSGSGTKSSSPSPTKPPYPFQYAPPSLAPFTSTLPPGPLYIAHVDPRPATFKRNLFLVPVALNLAVVAAFVWRVWYIGPYYFALLAAAFGYDTGALPPGPEATATLLSADGLTWPELGRAILTRAGTFMLDFVLAVFVWPWPWEFAVGTTGRGSPLRWRWAVGFRGDEVYVRRSREGLDKLVGEYLKKQGGGVDLLDADAKAAKEARQALVNRVRAATAPMLMQQKTGYLMMDGEWDLDWKAMVDATKLADKKEIGLGDLGMGVALLHHEKFGWLTVDFGAGDTAEQDKRRKQVFAFRDALTKLGKEDLFFRWIEVVQFETSQPGGFTPERQIKAAQKIRDMFREHGVDFDGLWKAAVGTDDLGM</sequence>
<feature type="compositionally biased region" description="Low complexity" evidence="1">
    <location>
        <begin position="12"/>
        <end position="22"/>
    </location>
</feature>
<accession>A0ABR3V445</accession>
<evidence type="ECO:0000256" key="2">
    <source>
        <dbReference type="SAM" id="Phobius"/>
    </source>
</evidence>
<evidence type="ECO:0000313" key="4">
    <source>
        <dbReference type="Proteomes" id="UP001583172"/>
    </source>
</evidence>
<protein>
    <submittedName>
        <fullName evidence="3">Uncharacterized protein</fullName>
    </submittedName>
</protein>
<dbReference type="EMBL" id="JAZGSY010000417">
    <property type="protein sequence ID" value="KAL1836395.1"/>
    <property type="molecule type" value="Genomic_DNA"/>
</dbReference>
<feature type="region of interest" description="Disordered" evidence="1">
    <location>
        <begin position="1"/>
        <end position="28"/>
    </location>
</feature>
<dbReference type="Proteomes" id="UP001583172">
    <property type="component" value="Unassembled WGS sequence"/>
</dbReference>
<organism evidence="3 4">
    <name type="scientific">Humicola insolens</name>
    <name type="common">Soft-rot fungus</name>
    <dbReference type="NCBI Taxonomy" id="85995"/>
    <lineage>
        <taxon>Eukaryota</taxon>
        <taxon>Fungi</taxon>
        <taxon>Dikarya</taxon>
        <taxon>Ascomycota</taxon>
        <taxon>Pezizomycotina</taxon>
        <taxon>Sordariomycetes</taxon>
        <taxon>Sordariomycetidae</taxon>
        <taxon>Sordariales</taxon>
        <taxon>Chaetomiaceae</taxon>
        <taxon>Mycothermus</taxon>
    </lineage>
</organism>
<name>A0ABR3V445_HUMIN</name>
<gene>
    <name evidence="3" type="ORF">VTJ49DRAFT_5219</name>
</gene>
<evidence type="ECO:0000256" key="1">
    <source>
        <dbReference type="SAM" id="MobiDB-lite"/>
    </source>
</evidence>
<evidence type="ECO:0000313" key="3">
    <source>
        <dbReference type="EMBL" id="KAL1836395.1"/>
    </source>
</evidence>
<keyword evidence="2" id="KW-0472">Membrane</keyword>
<feature type="transmembrane region" description="Helical" evidence="2">
    <location>
        <begin position="65"/>
        <end position="85"/>
    </location>
</feature>
<proteinExistence type="predicted"/>
<keyword evidence="2" id="KW-1133">Transmembrane helix</keyword>
<reference evidence="3 4" key="1">
    <citation type="journal article" date="2024" name="Commun. Biol.">
        <title>Comparative genomic analysis of thermophilic fungi reveals convergent evolutionary adaptations and gene losses.</title>
        <authorList>
            <person name="Steindorff A.S."/>
            <person name="Aguilar-Pontes M.V."/>
            <person name="Robinson A.J."/>
            <person name="Andreopoulos B."/>
            <person name="LaButti K."/>
            <person name="Kuo A."/>
            <person name="Mondo S."/>
            <person name="Riley R."/>
            <person name="Otillar R."/>
            <person name="Haridas S."/>
            <person name="Lipzen A."/>
            <person name="Grimwood J."/>
            <person name="Schmutz J."/>
            <person name="Clum A."/>
            <person name="Reid I.D."/>
            <person name="Moisan M.C."/>
            <person name="Butler G."/>
            <person name="Nguyen T.T.M."/>
            <person name="Dewar K."/>
            <person name="Conant G."/>
            <person name="Drula E."/>
            <person name="Henrissat B."/>
            <person name="Hansel C."/>
            <person name="Singer S."/>
            <person name="Hutchinson M.I."/>
            <person name="de Vries R.P."/>
            <person name="Natvig D.O."/>
            <person name="Powell A.J."/>
            <person name="Tsang A."/>
            <person name="Grigoriev I.V."/>
        </authorList>
    </citation>
    <scope>NUCLEOTIDE SEQUENCE [LARGE SCALE GENOMIC DNA]</scope>
    <source>
        <strain evidence="3 4">CBS 620.91</strain>
    </source>
</reference>
<keyword evidence="4" id="KW-1185">Reference proteome</keyword>